<name>A0AA85GBF4_9TREM</name>
<proteinExistence type="predicted"/>
<keyword evidence="1" id="KW-0472">Membrane</keyword>
<feature type="transmembrane region" description="Helical" evidence="1">
    <location>
        <begin position="64"/>
        <end position="84"/>
    </location>
</feature>
<dbReference type="WBParaSite" id="SRDH1_87560.1">
    <property type="protein sequence ID" value="SRDH1_87560.1"/>
    <property type="gene ID" value="SRDH1_87560"/>
</dbReference>
<evidence type="ECO:0000313" key="3">
    <source>
        <dbReference type="WBParaSite" id="SRDH1_87560.1"/>
    </source>
</evidence>
<reference evidence="2" key="1">
    <citation type="submission" date="2022-06" db="EMBL/GenBank/DDBJ databases">
        <authorList>
            <person name="Berger JAMES D."/>
            <person name="Berger JAMES D."/>
        </authorList>
    </citation>
    <scope>NUCLEOTIDE SEQUENCE [LARGE SCALE GENOMIC DNA]</scope>
</reference>
<evidence type="ECO:0000313" key="2">
    <source>
        <dbReference type="Proteomes" id="UP000050792"/>
    </source>
</evidence>
<reference evidence="3" key="2">
    <citation type="submission" date="2023-11" db="UniProtKB">
        <authorList>
            <consortium name="WormBaseParasite"/>
        </authorList>
    </citation>
    <scope>IDENTIFICATION</scope>
</reference>
<keyword evidence="1" id="KW-1133">Transmembrane helix</keyword>
<feature type="transmembrane region" description="Helical" evidence="1">
    <location>
        <begin position="96"/>
        <end position="114"/>
    </location>
</feature>
<dbReference type="Proteomes" id="UP000050792">
    <property type="component" value="Unassembled WGS sequence"/>
</dbReference>
<evidence type="ECO:0000256" key="1">
    <source>
        <dbReference type="SAM" id="Phobius"/>
    </source>
</evidence>
<keyword evidence="1" id="KW-0812">Transmembrane</keyword>
<organism evidence="2 3">
    <name type="scientific">Schistosoma rodhaini</name>
    <dbReference type="NCBI Taxonomy" id="6188"/>
    <lineage>
        <taxon>Eukaryota</taxon>
        <taxon>Metazoa</taxon>
        <taxon>Spiralia</taxon>
        <taxon>Lophotrochozoa</taxon>
        <taxon>Platyhelminthes</taxon>
        <taxon>Trematoda</taxon>
        <taxon>Digenea</taxon>
        <taxon>Strigeidida</taxon>
        <taxon>Schistosomatoidea</taxon>
        <taxon>Schistosomatidae</taxon>
        <taxon>Schistosoma</taxon>
    </lineage>
</organism>
<keyword evidence="2" id="KW-1185">Reference proteome</keyword>
<dbReference type="AlphaFoldDB" id="A0AA85GBF4"/>
<accession>A0AA85GBF4</accession>
<protein>
    <submittedName>
        <fullName evidence="3">Uncharacterized protein</fullName>
    </submittedName>
</protein>
<sequence>MFYVIHEIEYLHDRIVNSFLFQLKLELLIVQDSYTMMTFAFTDVFTETGQNHSHCMYQNLNDSLVLSGLILTLIGVVFGLIIILVRKLHSTSTLNIFFMVITMIILFVGVVLLMSREKWLDTAQACFTRFSLDLLLVHNVYCESVHSILSECARQTRRLLYIILIFCMDL</sequence>